<organism evidence="4 5">
    <name type="scientific">Mariprofundus ferrinatatus</name>
    <dbReference type="NCBI Taxonomy" id="1921087"/>
    <lineage>
        <taxon>Bacteria</taxon>
        <taxon>Pseudomonadati</taxon>
        <taxon>Pseudomonadota</taxon>
        <taxon>Candidatius Mariprofundia</taxon>
        <taxon>Mariprofundales</taxon>
        <taxon>Mariprofundaceae</taxon>
        <taxon>Mariprofundus</taxon>
    </lineage>
</organism>
<proteinExistence type="predicted"/>
<dbReference type="PROSITE" id="PS50110">
    <property type="entry name" value="RESPONSE_REGULATORY"/>
    <property type="match status" value="1"/>
</dbReference>
<dbReference type="Gene3D" id="3.40.50.2300">
    <property type="match status" value="1"/>
</dbReference>
<evidence type="ECO:0000313" key="5">
    <source>
        <dbReference type="Proteomes" id="UP000231637"/>
    </source>
</evidence>
<dbReference type="KEGG" id="mfn:Ga0123462_0393"/>
<feature type="modified residue" description="4-aspartylphosphate" evidence="2">
    <location>
        <position position="53"/>
    </location>
</feature>
<protein>
    <submittedName>
        <fullName evidence="4">Response regulator receiver domain-containing protein</fullName>
    </submittedName>
</protein>
<dbReference type="Proteomes" id="UP000231637">
    <property type="component" value="Chromosome"/>
</dbReference>
<gene>
    <name evidence="4" type="ORF">Ga0123462_0393</name>
</gene>
<accession>A0A2K8L1T4</accession>
<dbReference type="GO" id="GO:0000160">
    <property type="term" value="P:phosphorelay signal transduction system"/>
    <property type="evidence" value="ECO:0007669"/>
    <property type="project" value="InterPro"/>
</dbReference>
<dbReference type="OrthoDB" id="5296683at2"/>
<dbReference type="SUPFAM" id="SSF52172">
    <property type="entry name" value="CheY-like"/>
    <property type="match status" value="1"/>
</dbReference>
<dbReference type="InterPro" id="IPR050595">
    <property type="entry name" value="Bact_response_regulator"/>
</dbReference>
<dbReference type="EMBL" id="CP018800">
    <property type="protein sequence ID" value="ATX81268.1"/>
    <property type="molecule type" value="Genomic_DNA"/>
</dbReference>
<evidence type="ECO:0000313" key="4">
    <source>
        <dbReference type="EMBL" id="ATX81268.1"/>
    </source>
</evidence>
<keyword evidence="5" id="KW-1185">Reference proteome</keyword>
<evidence type="ECO:0000259" key="3">
    <source>
        <dbReference type="PROSITE" id="PS50110"/>
    </source>
</evidence>
<keyword evidence="1 2" id="KW-0597">Phosphoprotein</keyword>
<evidence type="ECO:0000256" key="2">
    <source>
        <dbReference type="PROSITE-ProRule" id="PRU00169"/>
    </source>
</evidence>
<dbReference type="InterPro" id="IPR011006">
    <property type="entry name" value="CheY-like_superfamily"/>
</dbReference>
<sequence>MFHIVDDQPYLGEILAEIIESFGYSARAFACPQAYVDHVQSEAFQMPLGTITDIDMPIMNGYEMMEKVHHFKPEMKFIVATGESAIRHEYQSKACMYLTKPYCPESIKKILNNLSKCVQFGASKDIGCAHCDDRNSFGLKSWSCPHPDTNPSTF</sequence>
<dbReference type="RefSeq" id="WP_100264752.1">
    <property type="nucleotide sequence ID" value="NZ_CP018800.1"/>
</dbReference>
<dbReference type="SMART" id="SM00448">
    <property type="entry name" value="REC"/>
    <property type="match status" value="1"/>
</dbReference>
<dbReference type="InterPro" id="IPR001789">
    <property type="entry name" value="Sig_transdc_resp-reg_receiver"/>
</dbReference>
<reference evidence="4 5" key="1">
    <citation type="submission" date="2016-12" db="EMBL/GenBank/DDBJ databases">
        <title>Isolation and genomic insights into novel planktonic Zetaproteobacteria from stratified waters of the Chesapeake Bay.</title>
        <authorList>
            <person name="McAllister S.M."/>
            <person name="Kato S."/>
            <person name="Chan C.S."/>
            <person name="Chiu B.K."/>
            <person name="Field E.K."/>
        </authorList>
    </citation>
    <scope>NUCLEOTIDE SEQUENCE [LARGE SCALE GENOMIC DNA]</scope>
    <source>
        <strain evidence="4 5">CP-8</strain>
    </source>
</reference>
<dbReference type="PANTHER" id="PTHR44591">
    <property type="entry name" value="STRESS RESPONSE REGULATOR PROTEIN 1"/>
    <property type="match status" value="1"/>
</dbReference>
<evidence type="ECO:0000256" key="1">
    <source>
        <dbReference type="ARBA" id="ARBA00022553"/>
    </source>
</evidence>
<feature type="domain" description="Response regulatory" evidence="3">
    <location>
        <begin position="1"/>
        <end position="115"/>
    </location>
</feature>
<dbReference type="PANTHER" id="PTHR44591:SF3">
    <property type="entry name" value="RESPONSE REGULATORY DOMAIN-CONTAINING PROTEIN"/>
    <property type="match status" value="1"/>
</dbReference>
<dbReference type="Pfam" id="PF00072">
    <property type="entry name" value="Response_reg"/>
    <property type="match status" value="1"/>
</dbReference>
<name>A0A2K8L1T4_9PROT</name>
<dbReference type="CDD" id="cd00156">
    <property type="entry name" value="REC"/>
    <property type="match status" value="1"/>
</dbReference>
<dbReference type="AlphaFoldDB" id="A0A2K8L1T4"/>